<evidence type="ECO:0000313" key="4">
    <source>
        <dbReference type="Proteomes" id="UP000182793"/>
    </source>
</evidence>
<keyword evidence="4" id="KW-1185">Reference proteome</keyword>
<dbReference type="CDD" id="cd21059">
    <property type="entry name" value="LciA-like"/>
    <property type="match status" value="1"/>
</dbReference>
<accession>A0A091CBB4</accession>
<sequence length="101" mass="11182">MGKLVKEDLLNDVYNLVLSVDIKEEERQVLLKFKNAVENGKDFDKAVVSLASDLRQIGIANIAKKEKMSSSVNDFYKKISSHGLFEGNLARGLAATGVIFH</sequence>
<gene>
    <name evidence="1" type="ORF">H702_02450</name>
    <name evidence="2" type="ORF">SAMN02910290_00448</name>
</gene>
<proteinExistence type="predicted"/>
<name>A0A091CBB4_STREI</name>
<organism evidence="1 3">
    <name type="scientific">Streptococcus equinus JB1</name>
    <dbReference type="NCBI Taxonomy" id="1294274"/>
    <lineage>
        <taxon>Bacteria</taxon>
        <taxon>Bacillati</taxon>
        <taxon>Bacillota</taxon>
        <taxon>Bacilli</taxon>
        <taxon>Lactobacillales</taxon>
        <taxon>Streptococcaceae</taxon>
        <taxon>Streptococcus</taxon>
    </lineage>
</organism>
<evidence type="ECO:0000313" key="2">
    <source>
        <dbReference type="EMBL" id="SFL09180.1"/>
    </source>
</evidence>
<reference evidence="2 4" key="2">
    <citation type="submission" date="2016-10" db="EMBL/GenBank/DDBJ databases">
        <authorList>
            <person name="Varghese N."/>
            <person name="Submissions S."/>
        </authorList>
    </citation>
    <scope>NUCLEOTIDE SEQUENCE [LARGE SCALE GENOMIC DNA]</scope>
    <source>
        <strain evidence="2 4">JB1</strain>
    </source>
</reference>
<comment type="caution">
    <text evidence="1">The sequence shown here is derived from an EMBL/GenBank/DDBJ whole genome shotgun (WGS) entry which is preliminary data.</text>
</comment>
<dbReference type="Pfam" id="PF08951">
    <property type="entry name" value="EntA_Immun"/>
    <property type="match status" value="1"/>
</dbReference>
<dbReference type="AlphaFoldDB" id="A0A091CBB4"/>
<dbReference type="EMBL" id="AUZH01000012">
    <property type="protein sequence ID" value="KFN88288.1"/>
    <property type="molecule type" value="Genomic_DNA"/>
</dbReference>
<evidence type="ECO:0000313" key="1">
    <source>
        <dbReference type="EMBL" id="KFN88288.1"/>
    </source>
</evidence>
<evidence type="ECO:0000313" key="3">
    <source>
        <dbReference type="Proteomes" id="UP000029382"/>
    </source>
</evidence>
<dbReference type="RefSeq" id="WP_039696229.1">
    <property type="nucleotide sequence ID" value="NZ_AUZH01000012.1"/>
</dbReference>
<dbReference type="GO" id="GO:0030153">
    <property type="term" value="P:bacteriocin immunity"/>
    <property type="evidence" value="ECO:0007669"/>
    <property type="project" value="InterPro"/>
</dbReference>
<protein>
    <submittedName>
        <fullName evidence="1 2">Enterocin A Immunity</fullName>
    </submittedName>
</protein>
<dbReference type="Proteomes" id="UP000182793">
    <property type="component" value="Unassembled WGS sequence"/>
</dbReference>
<dbReference type="EMBL" id="FOTG01000002">
    <property type="protein sequence ID" value="SFL09180.1"/>
    <property type="molecule type" value="Genomic_DNA"/>
</dbReference>
<dbReference type="InterPro" id="IPR015046">
    <property type="entry name" value="LciA_Immunity-like"/>
</dbReference>
<reference evidence="1 3" key="1">
    <citation type="journal article" date="2014" name="Genome Announc.">
        <title>Draft Genome Sequences of Streptococcus bovis Strains ATCC 33317 and JB1.</title>
        <authorList>
            <person name="Benahmed F.H."/>
            <person name="Gopinath G.R."/>
            <person name="Harbottle H."/>
            <person name="Cotta M.A."/>
            <person name="Luo Y."/>
            <person name="Henderson C."/>
            <person name="Teri P."/>
            <person name="Soppet D."/>
            <person name="Rasmussen M."/>
            <person name="Whitehead T.R."/>
            <person name="Davidson M."/>
        </authorList>
    </citation>
    <scope>NUCLEOTIDE SEQUENCE [LARGE SCALE GENOMIC DNA]</scope>
    <source>
        <strain evidence="1 3">JB1</strain>
    </source>
</reference>
<dbReference type="Proteomes" id="UP000029382">
    <property type="component" value="Unassembled WGS sequence"/>
</dbReference>